<feature type="domain" description="Phage capsid-like C-terminal" evidence="1">
    <location>
        <begin position="199"/>
        <end position="363"/>
    </location>
</feature>
<dbReference type="Pfam" id="PF05065">
    <property type="entry name" value="Phage_capsid"/>
    <property type="match status" value="1"/>
</dbReference>
<keyword evidence="3" id="KW-1185">Reference proteome</keyword>
<evidence type="ECO:0000259" key="1">
    <source>
        <dbReference type="Pfam" id="PF05065"/>
    </source>
</evidence>
<organism evidence="2 3">
    <name type="scientific">Paraburkholderia saeva</name>
    <dbReference type="NCBI Taxonomy" id="2777537"/>
    <lineage>
        <taxon>Bacteria</taxon>
        <taxon>Pseudomonadati</taxon>
        <taxon>Pseudomonadota</taxon>
        <taxon>Betaproteobacteria</taxon>
        <taxon>Burkholderiales</taxon>
        <taxon>Burkholderiaceae</taxon>
        <taxon>Paraburkholderia</taxon>
    </lineage>
</organism>
<dbReference type="SUPFAM" id="SSF56563">
    <property type="entry name" value="Major capsid protein gp5"/>
    <property type="match status" value="1"/>
</dbReference>
<evidence type="ECO:0000313" key="2">
    <source>
        <dbReference type="EMBL" id="CAG4901029.1"/>
    </source>
</evidence>
<evidence type="ECO:0000313" key="3">
    <source>
        <dbReference type="Proteomes" id="UP000789704"/>
    </source>
</evidence>
<reference evidence="2" key="1">
    <citation type="submission" date="2021-04" db="EMBL/GenBank/DDBJ databases">
        <authorList>
            <person name="Vanwijnsberghe S."/>
        </authorList>
    </citation>
    <scope>NUCLEOTIDE SEQUENCE</scope>
    <source>
        <strain evidence="2">LMG 31841</strain>
    </source>
</reference>
<dbReference type="RefSeq" id="WP_228877759.1">
    <property type="nucleotide sequence ID" value="NZ_CAJQZC010000005.1"/>
</dbReference>
<dbReference type="AlphaFoldDB" id="A0A9N8X2F0"/>
<protein>
    <recommendedName>
        <fullName evidence="1">Phage capsid-like C-terminal domain-containing protein</fullName>
    </recommendedName>
</protein>
<name>A0A9N8X2F0_9BURK</name>
<gene>
    <name evidence="2" type="ORF">LMG31841_02945</name>
</gene>
<accession>A0A9N8X2F0</accession>
<comment type="caution">
    <text evidence="2">The sequence shown here is derived from an EMBL/GenBank/DDBJ whole genome shotgun (WGS) entry which is preliminary data.</text>
</comment>
<dbReference type="EMBL" id="CAJQZC010000005">
    <property type="protein sequence ID" value="CAG4901029.1"/>
    <property type="molecule type" value="Genomic_DNA"/>
</dbReference>
<dbReference type="Proteomes" id="UP000789704">
    <property type="component" value="Unassembled WGS sequence"/>
</dbReference>
<proteinExistence type="predicted"/>
<sequence length="449" mass="47017">MLTRSVLTLRGRQLESGVARITLGDPTDAQLEQLELITRTVNSMVDAYEAQQRMGDLQRSFTDNADPGSSVVRELPPLSAGYEMFWRGATVIARGALSGNANPNEVFRELFGRTPDEREARFTTAEGGASVLRAVQSPAGTTTETWAQELTQQITAGFHADLAAASILGALDCQRFTFDTASKIVIPYRSRGAGAKNLQALFRKEGTAIAIGALSLASATLRPFVAGRIGTYSDELARHSSPNVVNVIRSGLIGDTAEGLDSVFLSATAGITDTAPGGLLAGLPAANLVPSSGATPAAIQTDLKGAIARMFAARCGAKPQWIMHPQNAIALSMLITATGQLAFPSMAQSRLINYPVRQSVTVPVDQVLLIDGNEVAVAIGAPAIDPSSSATLVELDTPPVPPVTDGAGAPGAPTRSLFQTATSALRLIVEADWTRLADGGVQGITEVTW</sequence>
<dbReference type="InterPro" id="IPR054612">
    <property type="entry name" value="Phage_capsid-like_C"/>
</dbReference>